<dbReference type="GO" id="GO:0030687">
    <property type="term" value="C:preribosome, large subunit precursor"/>
    <property type="evidence" value="ECO:0007669"/>
    <property type="project" value="TreeGrafter"/>
</dbReference>
<dbReference type="GeneTree" id="ENSGT00390000014785"/>
<evidence type="ECO:0000313" key="2">
    <source>
        <dbReference type="Proteomes" id="UP000694580"/>
    </source>
</evidence>
<dbReference type="PANTHER" id="PTHR15002">
    <property type="entry name" value="RIBOSOMAL BIOGENESIS PROTEIN LAS1L"/>
    <property type="match status" value="1"/>
</dbReference>
<reference evidence="1 2" key="1">
    <citation type="submission" date="2020-06" db="EMBL/GenBank/DDBJ databases">
        <authorList>
            <consortium name="Wellcome Sanger Institute Data Sharing"/>
        </authorList>
    </citation>
    <scope>NUCLEOTIDE SEQUENCE [LARGE SCALE GENOMIC DNA]</scope>
</reference>
<dbReference type="GO" id="GO:0004519">
    <property type="term" value="F:endonuclease activity"/>
    <property type="evidence" value="ECO:0007669"/>
    <property type="project" value="InterPro"/>
</dbReference>
<proteinExistence type="predicted"/>
<evidence type="ECO:0000313" key="1">
    <source>
        <dbReference type="Ensembl" id="ENSDCDP00010057525.1"/>
    </source>
</evidence>
<dbReference type="AlphaFoldDB" id="A0AAY4EIP8"/>
<gene>
    <name evidence="1" type="primary">LAS1L</name>
</gene>
<dbReference type="GO" id="GO:0000470">
    <property type="term" value="P:maturation of LSU-rRNA"/>
    <property type="evidence" value="ECO:0007669"/>
    <property type="project" value="TreeGrafter"/>
</dbReference>
<reference evidence="1" key="2">
    <citation type="submission" date="2025-08" db="UniProtKB">
        <authorList>
            <consortium name="Ensembl"/>
        </authorList>
    </citation>
    <scope>IDENTIFICATION</scope>
</reference>
<dbReference type="PANTHER" id="PTHR15002:SF0">
    <property type="entry name" value="RIBOSOMAL BIOGENESIS PROTEIN LAS1L"/>
    <property type="match status" value="1"/>
</dbReference>
<keyword evidence="2" id="KW-1185">Reference proteome</keyword>
<dbReference type="InterPro" id="IPR007174">
    <property type="entry name" value="Las1"/>
</dbReference>
<reference evidence="1" key="3">
    <citation type="submission" date="2025-09" db="UniProtKB">
        <authorList>
            <consortium name="Ensembl"/>
        </authorList>
    </citation>
    <scope>IDENTIFICATION</scope>
</reference>
<dbReference type="GO" id="GO:0090730">
    <property type="term" value="C:Las1 complex"/>
    <property type="evidence" value="ECO:0007669"/>
    <property type="project" value="InterPro"/>
</dbReference>
<evidence type="ECO:0008006" key="3">
    <source>
        <dbReference type="Google" id="ProtNLM"/>
    </source>
</evidence>
<dbReference type="Proteomes" id="UP000694580">
    <property type="component" value="Chromosome 6"/>
</dbReference>
<dbReference type="Ensembl" id="ENSDCDT00010068210.1">
    <property type="protein sequence ID" value="ENSDCDP00010057525.1"/>
    <property type="gene ID" value="ENSDCDG00010032561.1"/>
</dbReference>
<organism evidence="1 2">
    <name type="scientific">Denticeps clupeoides</name>
    <name type="common">denticle herring</name>
    <dbReference type="NCBI Taxonomy" id="299321"/>
    <lineage>
        <taxon>Eukaryota</taxon>
        <taxon>Metazoa</taxon>
        <taxon>Chordata</taxon>
        <taxon>Craniata</taxon>
        <taxon>Vertebrata</taxon>
        <taxon>Euteleostomi</taxon>
        <taxon>Actinopterygii</taxon>
        <taxon>Neopterygii</taxon>
        <taxon>Teleostei</taxon>
        <taxon>Clupei</taxon>
        <taxon>Clupeiformes</taxon>
        <taxon>Denticipitoidei</taxon>
        <taxon>Denticipitidae</taxon>
        <taxon>Denticeps</taxon>
    </lineage>
</organism>
<protein>
    <recommendedName>
        <fullName evidence="3">Ribosomal biogenesis protein LAS1L</fullName>
    </recommendedName>
</protein>
<sequence length="562" mass="64552">MKKSPSERTRHVVAWMNKAEWDEVLDFLFSKDPQLQKHALHRISAWKVRFGHGTPVAVESTADLVRCQVLDRSGRLESDELVLLYGMALVRFVNLITERKQKGVARPLRRLLKIPEWIVNLRHELTHQRLPTLKSCREGCRFVLDWLLQEYWSRQLGSRLADDWDSQSEEEVDDEEWARRGEEELLARQKEIEKKHEFAMSLLLQTLEELVRQRAQHGLWPEPNTDLSWILAQIKHFAAESRSDTTLCVCMLVQDGFLIPTQEQLEFLDIDPSENFDPMAPCLPRVYLRLWQPLLKSLNFSFIHLLLEKLFAELAAKPGSHQGFYISAWIAEILLCNSTSSKARKTRMKDRIFTNRFPLRWQQLLTACTNAPCIATPYLLQLLEDMDKPLPPDTQRKLLRLCSIYTQGGCHDDDEDSLTDPDPAQPIYTVQSLKDGLLKGNTHSALRSPNHCCPPLAPPTQDLQEQLSAEALEERNFALHGSPWQVCTDKVNWKLYPLGQAPGQSGSPSCLMLENYSTLTIFDQQVELDKAPQHHNNSRSASDGLLWSHADLSKLKSGLKLF</sequence>
<dbReference type="Pfam" id="PF04031">
    <property type="entry name" value="Las1"/>
    <property type="match status" value="1"/>
</dbReference>
<name>A0AAY4EIP8_9TELE</name>
<accession>A0AAY4EIP8</accession>
<dbReference type="GO" id="GO:0000460">
    <property type="term" value="P:maturation of 5.8S rRNA"/>
    <property type="evidence" value="ECO:0007669"/>
    <property type="project" value="TreeGrafter"/>
</dbReference>